<evidence type="ECO:0000313" key="4">
    <source>
        <dbReference type="EMBL" id="KRK33373.1"/>
    </source>
</evidence>
<dbReference type="CDD" id="cd00093">
    <property type="entry name" value="HTH_XRE"/>
    <property type="match status" value="1"/>
</dbReference>
<dbReference type="SMART" id="SM00530">
    <property type="entry name" value="HTH_XRE"/>
    <property type="match status" value="1"/>
</dbReference>
<proteinExistence type="predicted"/>
<feature type="transmembrane region" description="Helical" evidence="2">
    <location>
        <begin position="198"/>
        <end position="223"/>
    </location>
</feature>
<dbReference type="InterPro" id="IPR010982">
    <property type="entry name" value="Lambda_DNA-bd_dom_sf"/>
</dbReference>
<evidence type="ECO:0000256" key="1">
    <source>
        <dbReference type="ARBA" id="ARBA00023125"/>
    </source>
</evidence>
<feature type="transmembrane region" description="Helical" evidence="2">
    <location>
        <begin position="104"/>
        <end position="125"/>
    </location>
</feature>
<dbReference type="Gene3D" id="1.10.260.40">
    <property type="entry name" value="lambda repressor-like DNA-binding domains"/>
    <property type="match status" value="1"/>
</dbReference>
<dbReference type="GO" id="GO:0003677">
    <property type="term" value="F:DNA binding"/>
    <property type="evidence" value="ECO:0007669"/>
    <property type="project" value="UniProtKB-KW"/>
</dbReference>
<feature type="domain" description="HTH cro/C1-type" evidence="3">
    <location>
        <begin position="1"/>
        <end position="41"/>
    </location>
</feature>
<comment type="caution">
    <text evidence="4">The sequence shown here is derived from an EMBL/GenBank/DDBJ whole genome shotgun (WGS) entry which is preliminary data.</text>
</comment>
<keyword evidence="2" id="KW-0812">Transmembrane</keyword>
<dbReference type="InterPro" id="IPR025037">
    <property type="entry name" value="DUF3923"/>
</dbReference>
<dbReference type="AlphaFoldDB" id="A0A0R1GGL4"/>
<gene>
    <name evidence="4" type="ORF">FC07_GL001302</name>
</gene>
<evidence type="ECO:0000313" key="5">
    <source>
        <dbReference type="Proteomes" id="UP000051461"/>
    </source>
</evidence>
<sequence>MAERLFVSRQTVSSWETGRNCPNLETLAQLAELLGVSTDYLLGRSVAQVYQMSMQGLPTVLVVLMIVRLVIAETAAMLWLSDAMIVAVLALITYEHFVSQANPTLYSTCLLGVVLIGLAWGQIFGMTLENQLAYVVSGALLVSEATWLYFQARFPARSGFMKNKLWWISNGVFGLLVASGVIWILFRRVDGSGHVEDIGSRLLALGVLTGGIIIFELVVYFAMRWLRRAPH</sequence>
<dbReference type="InterPro" id="IPR001387">
    <property type="entry name" value="Cro/C1-type_HTH"/>
</dbReference>
<keyword evidence="2" id="KW-0472">Membrane</keyword>
<evidence type="ECO:0000259" key="3">
    <source>
        <dbReference type="PROSITE" id="PS50943"/>
    </source>
</evidence>
<dbReference type="STRING" id="1423726.FC07_GL001302"/>
<dbReference type="EMBL" id="AZDA01000117">
    <property type="protein sequence ID" value="KRK33373.1"/>
    <property type="molecule type" value="Genomic_DNA"/>
</dbReference>
<keyword evidence="5" id="KW-1185">Reference proteome</keyword>
<feature type="transmembrane region" description="Helical" evidence="2">
    <location>
        <begin position="131"/>
        <end position="150"/>
    </location>
</feature>
<dbReference type="OrthoDB" id="9805856at2"/>
<protein>
    <recommendedName>
        <fullName evidence="3">HTH cro/C1-type domain-containing protein</fullName>
    </recommendedName>
</protein>
<feature type="transmembrane region" description="Helical" evidence="2">
    <location>
        <begin position="165"/>
        <end position="186"/>
    </location>
</feature>
<accession>A0A0R1GGL4</accession>
<dbReference type="Pfam" id="PF13061">
    <property type="entry name" value="DUF3923"/>
    <property type="match status" value="1"/>
</dbReference>
<dbReference type="SUPFAM" id="SSF47413">
    <property type="entry name" value="lambda repressor-like DNA-binding domains"/>
    <property type="match status" value="1"/>
</dbReference>
<name>A0A0R1GGL4_9LACO</name>
<dbReference type="PATRIC" id="fig|1423726.3.peg.1348"/>
<reference evidence="4 5" key="1">
    <citation type="journal article" date="2015" name="Genome Announc.">
        <title>Expanding the biotechnology potential of lactobacilli through comparative genomics of 213 strains and associated genera.</title>
        <authorList>
            <person name="Sun Z."/>
            <person name="Harris H.M."/>
            <person name="McCann A."/>
            <person name="Guo C."/>
            <person name="Argimon S."/>
            <person name="Zhang W."/>
            <person name="Yang X."/>
            <person name="Jeffery I.B."/>
            <person name="Cooney J.C."/>
            <person name="Kagawa T.F."/>
            <person name="Liu W."/>
            <person name="Song Y."/>
            <person name="Salvetti E."/>
            <person name="Wrobel A."/>
            <person name="Rasinkangas P."/>
            <person name="Parkhill J."/>
            <person name="Rea M.C."/>
            <person name="O'Sullivan O."/>
            <person name="Ritari J."/>
            <person name="Douillard F.P."/>
            <person name="Paul Ross R."/>
            <person name="Yang R."/>
            <person name="Briner A.E."/>
            <person name="Felis G.E."/>
            <person name="de Vos W.M."/>
            <person name="Barrangou R."/>
            <person name="Klaenhammer T.R."/>
            <person name="Caufield P.W."/>
            <person name="Cui Y."/>
            <person name="Zhang H."/>
            <person name="O'Toole P.W."/>
        </authorList>
    </citation>
    <scope>NUCLEOTIDE SEQUENCE [LARGE SCALE GENOMIC DNA]</scope>
    <source>
        <strain evidence="4 5">DSM 20003</strain>
    </source>
</reference>
<keyword evidence="2" id="KW-1133">Transmembrane helix</keyword>
<feature type="transmembrane region" description="Helical" evidence="2">
    <location>
        <begin position="52"/>
        <end position="71"/>
    </location>
</feature>
<dbReference type="Pfam" id="PF01381">
    <property type="entry name" value="HTH_3"/>
    <property type="match status" value="1"/>
</dbReference>
<dbReference type="PROSITE" id="PS50943">
    <property type="entry name" value="HTH_CROC1"/>
    <property type="match status" value="1"/>
</dbReference>
<evidence type="ECO:0000256" key="2">
    <source>
        <dbReference type="SAM" id="Phobius"/>
    </source>
</evidence>
<dbReference type="PANTHER" id="PTHR46558">
    <property type="entry name" value="TRACRIPTIONAL REGULATORY PROTEIN-RELATED-RELATED"/>
    <property type="match status" value="1"/>
</dbReference>
<keyword evidence="1" id="KW-0238">DNA-binding</keyword>
<organism evidence="4 5">
    <name type="scientific">Loigolactobacillus bifermentans DSM 20003</name>
    <dbReference type="NCBI Taxonomy" id="1423726"/>
    <lineage>
        <taxon>Bacteria</taxon>
        <taxon>Bacillati</taxon>
        <taxon>Bacillota</taxon>
        <taxon>Bacilli</taxon>
        <taxon>Lactobacillales</taxon>
        <taxon>Lactobacillaceae</taxon>
        <taxon>Loigolactobacillus</taxon>
    </lineage>
</organism>
<feature type="transmembrane region" description="Helical" evidence="2">
    <location>
        <begin position="77"/>
        <end position="97"/>
    </location>
</feature>
<dbReference type="PANTHER" id="PTHR46558:SF11">
    <property type="entry name" value="HTH-TYPE TRANSCRIPTIONAL REGULATOR XRE"/>
    <property type="match status" value="1"/>
</dbReference>
<dbReference type="Proteomes" id="UP000051461">
    <property type="component" value="Unassembled WGS sequence"/>
</dbReference>